<proteinExistence type="predicted"/>
<dbReference type="Proteomes" id="UP000789366">
    <property type="component" value="Unassembled WGS sequence"/>
</dbReference>
<evidence type="ECO:0000313" key="1">
    <source>
        <dbReference type="EMBL" id="CAG8740128.1"/>
    </source>
</evidence>
<comment type="caution">
    <text evidence="1">The sequence shown here is derived from an EMBL/GenBank/DDBJ whole genome shotgun (WGS) entry which is preliminary data.</text>
</comment>
<protein>
    <submittedName>
        <fullName evidence="1">6581_t:CDS:1</fullName>
    </submittedName>
</protein>
<feature type="non-terminal residue" evidence="1">
    <location>
        <position position="1"/>
    </location>
</feature>
<dbReference type="EMBL" id="CAJVPW010037516">
    <property type="protein sequence ID" value="CAG8740128.1"/>
    <property type="molecule type" value="Genomic_DNA"/>
</dbReference>
<accession>A0ACA9Q844</accession>
<evidence type="ECO:0000313" key="2">
    <source>
        <dbReference type="Proteomes" id="UP000789366"/>
    </source>
</evidence>
<keyword evidence="2" id="KW-1185">Reference proteome</keyword>
<reference evidence="1" key="1">
    <citation type="submission" date="2021-06" db="EMBL/GenBank/DDBJ databases">
        <authorList>
            <person name="Kallberg Y."/>
            <person name="Tangrot J."/>
            <person name="Rosling A."/>
        </authorList>
    </citation>
    <scope>NUCLEOTIDE SEQUENCE</scope>
    <source>
        <strain evidence="1">28 12/20/2015</strain>
    </source>
</reference>
<organism evidence="1 2">
    <name type="scientific">Cetraspora pellucida</name>
    <dbReference type="NCBI Taxonomy" id="1433469"/>
    <lineage>
        <taxon>Eukaryota</taxon>
        <taxon>Fungi</taxon>
        <taxon>Fungi incertae sedis</taxon>
        <taxon>Mucoromycota</taxon>
        <taxon>Glomeromycotina</taxon>
        <taxon>Glomeromycetes</taxon>
        <taxon>Diversisporales</taxon>
        <taxon>Gigasporaceae</taxon>
        <taxon>Cetraspora</taxon>
    </lineage>
</organism>
<gene>
    <name evidence="1" type="ORF">SPELUC_LOCUS13736</name>
</gene>
<name>A0ACA9Q844_9GLOM</name>
<sequence length="66" mass="7530">PVLGPRSRKRWDSTRRIQDRESKDLLDPQDCVTVKGVHRLGLLLSTIYQGIRLYRQTPAPAAAKKC</sequence>